<gene>
    <name evidence="2" type="ORF">J2T15_001920</name>
</gene>
<comment type="caution">
    <text evidence="2">The sequence shown here is derived from an EMBL/GenBank/DDBJ whole genome shotgun (WGS) entry which is preliminary data.</text>
</comment>
<evidence type="ECO:0000313" key="2">
    <source>
        <dbReference type="EMBL" id="MDQ0112485.1"/>
    </source>
</evidence>
<proteinExistence type="predicted"/>
<protein>
    <recommendedName>
        <fullName evidence="4">DUF3895 domain-containing protein</fullName>
    </recommendedName>
</protein>
<name>A0ABT9TYN5_PAEHA</name>
<organism evidence="2 3">
    <name type="scientific">Paenibacillus harenae</name>
    <dbReference type="NCBI Taxonomy" id="306543"/>
    <lineage>
        <taxon>Bacteria</taxon>
        <taxon>Bacillati</taxon>
        <taxon>Bacillota</taxon>
        <taxon>Bacilli</taxon>
        <taxon>Bacillales</taxon>
        <taxon>Paenibacillaceae</taxon>
        <taxon>Paenibacillus</taxon>
    </lineage>
</organism>
<sequence length="376" mass="42847">MSYELTIEQRDQIMAQLSEEQRHFIHHVLVRGRRTLFARQLARVKVQFIPEDAEFEEIQAFIEEWDYQGFTDSGEVSPLTKCECGRSLRYQHKVLHVPTNTIRYFGIEHLQLHTGIDAKAVSAILKGFDVLDGEMNEVLGKYRDGWRIEHQVYLPFPEGFLVPEDIQEHLQVKLPLLGRQLIRLRAKLRELEKQNRLERIEALPKETSASYRQPFVNESSFADEDRDTADHAAFTLPGGDEPAPQQAADEPSFMADDEGQGMFLFDLFEEEAAPAPAPAALPAYVPVTEPSKANLFRLGASSQRIIDDALHRGRISARSVSEFLIEQKLASDKRMSSGKPDIYIAVAAYLDKLTFEGRCKLVDFSTEDRTYTAVYN</sequence>
<evidence type="ECO:0008006" key="4">
    <source>
        <dbReference type="Google" id="ProtNLM"/>
    </source>
</evidence>
<evidence type="ECO:0000256" key="1">
    <source>
        <dbReference type="SAM" id="Coils"/>
    </source>
</evidence>
<dbReference type="Proteomes" id="UP001229346">
    <property type="component" value="Unassembled WGS sequence"/>
</dbReference>
<dbReference type="RefSeq" id="WP_307203356.1">
    <property type="nucleotide sequence ID" value="NZ_JAUSSU010000003.1"/>
</dbReference>
<accession>A0ABT9TYN5</accession>
<keyword evidence="3" id="KW-1185">Reference proteome</keyword>
<keyword evidence="1" id="KW-0175">Coiled coil</keyword>
<dbReference type="EMBL" id="JAUSSU010000003">
    <property type="protein sequence ID" value="MDQ0112485.1"/>
    <property type="molecule type" value="Genomic_DNA"/>
</dbReference>
<feature type="coiled-coil region" evidence="1">
    <location>
        <begin position="174"/>
        <end position="201"/>
    </location>
</feature>
<reference evidence="2 3" key="1">
    <citation type="submission" date="2023-07" db="EMBL/GenBank/DDBJ databases">
        <title>Sorghum-associated microbial communities from plants grown in Nebraska, USA.</title>
        <authorList>
            <person name="Schachtman D."/>
        </authorList>
    </citation>
    <scope>NUCLEOTIDE SEQUENCE [LARGE SCALE GENOMIC DNA]</scope>
    <source>
        <strain evidence="2 3">CC482</strain>
    </source>
</reference>
<evidence type="ECO:0000313" key="3">
    <source>
        <dbReference type="Proteomes" id="UP001229346"/>
    </source>
</evidence>